<dbReference type="GO" id="GO:0016787">
    <property type="term" value="F:hydrolase activity"/>
    <property type="evidence" value="ECO:0007669"/>
    <property type="project" value="UniProtKB-KW"/>
</dbReference>
<sequence>MYTLWLQKNMFNWPIYSRRNLFLLFVFGCSLLGVSQNKRSYTYARKDSKKLRLDVYTPEHLKKGESLPVVIWMHGGSFSGGERDGATETRFMKYLTKNGYIGVSISYRLLLKGSKTGFGCNCPASLKKEVFRQAAMDFLDATKYIIARKKKLRIDIDKIIAGGSSAGAEAVLHAVYLKRFLLDDVKTYAKVNFAGVFALAGAVMDTSYIYEDNAVPAVLFHGTEDKLVPFGEAPHRYCSEDDSGFLVLNGSESIANRLHQLNQSYYLHKVIGGGHEVNHIPYDELDAVFEFFETTLGSGETIQTVRSVKK</sequence>
<keyword evidence="1 3" id="KW-0378">Hydrolase</keyword>
<keyword evidence="4" id="KW-1185">Reference proteome</keyword>
<evidence type="ECO:0000259" key="2">
    <source>
        <dbReference type="Pfam" id="PF20434"/>
    </source>
</evidence>
<name>A0ABW5T7U8_9FLAO</name>
<gene>
    <name evidence="3" type="ORF">ACFSR8_03930</name>
</gene>
<dbReference type="SUPFAM" id="SSF53474">
    <property type="entry name" value="alpha/beta-Hydrolases"/>
    <property type="match status" value="1"/>
</dbReference>
<dbReference type="Gene3D" id="3.40.50.1820">
    <property type="entry name" value="alpha/beta hydrolase"/>
    <property type="match status" value="1"/>
</dbReference>
<proteinExistence type="predicted"/>
<dbReference type="InterPro" id="IPR050300">
    <property type="entry name" value="GDXG_lipolytic_enzyme"/>
</dbReference>
<organism evidence="3 4">
    <name type="scientific">Hyunsoonleella rubra</name>
    <dbReference type="NCBI Taxonomy" id="1737062"/>
    <lineage>
        <taxon>Bacteria</taxon>
        <taxon>Pseudomonadati</taxon>
        <taxon>Bacteroidota</taxon>
        <taxon>Flavobacteriia</taxon>
        <taxon>Flavobacteriales</taxon>
        <taxon>Flavobacteriaceae</taxon>
    </lineage>
</organism>
<evidence type="ECO:0000313" key="4">
    <source>
        <dbReference type="Proteomes" id="UP001597476"/>
    </source>
</evidence>
<dbReference type="Proteomes" id="UP001597476">
    <property type="component" value="Unassembled WGS sequence"/>
</dbReference>
<dbReference type="PANTHER" id="PTHR48081">
    <property type="entry name" value="AB HYDROLASE SUPERFAMILY PROTEIN C4A8.06C"/>
    <property type="match status" value="1"/>
</dbReference>
<dbReference type="InterPro" id="IPR049492">
    <property type="entry name" value="BD-FAE-like_dom"/>
</dbReference>
<evidence type="ECO:0000256" key="1">
    <source>
        <dbReference type="ARBA" id="ARBA00022801"/>
    </source>
</evidence>
<protein>
    <submittedName>
        <fullName evidence="3">Alpha/beta hydrolase</fullName>
    </submittedName>
</protein>
<feature type="domain" description="BD-FAE-like" evidence="2">
    <location>
        <begin position="53"/>
        <end position="178"/>
    </location>
</feature>
<accession>A0ABW5T7U8</accession>
<dbReference type="Pfam" id="PF20434">
    <property type="entry name" value="BD-FAE"/>
    <property type="match status" value="1"/>
</dbReference>
<dbReference type="PANTHER" id="PTHR48081:SF6">
    <property type="entry name" value="PEPTIDASE S9 PROLYL OLIGOPEPTIDASE CATALYTIC DOMAIN-CONTAINING PROTEIN"/>
    <property type="match status" value="1"/>
</dbReference>
<reference evidence="4" key="1">
    <citation type="journal article" date="2019" name="Int. J. Syst. Evol. Microbiol.">
        <title>The Global Catalogue of Microorganisms (GCM) 10K type strain sequencing project: providing services to taxonomists for standard genome sequencing and annotation.</title>
        <authorList>
            <consortium name="The Broad Institute Genomics Platform"/>
            <consortium name="The Broad Institute Genome Sequencing Center for Infectious Disease"/>
            <person name="Wu L."/>
            <person name="Ma J."/>
        </authorList>
    </citation>
    <scope>NUCLEOTIDE SEQUENCE [LARGE SCALE GENOMIC DNA]</scope>
    <source>
        <strain evidence="4">KCTC 42398</strain>
    </source>
</reference>
<dbReference type="RefSeq" id="WP_380289221.1">
    <property type="nucleotide sequence ID" value="NZ_JBHULY010000005.1"/>
</dbReference>
<dbReference type="InterPro" id="IPR029058">
    <property type="entry name" value="AB_hydrolase_fold"/>
</dbReference>
<evidence type="ECO:0000313" key="3">
    <source>
        <dbReference type="EMBL" id="MFD2725350.1"/>
    </source>
</evidence>
<comment type="caution">
    <text evidence="3">The sequence shown here is derived from an EMBL/GenBank/DDBJ whole genome shotgun (WGS) entry which is preliminary data.</text>
</comment>
<dbReference type="EMBL" id="JBHULY010000005">
    <property type="protein sequence ID" value="MFD2725350.1"/>
    <property type="molecule type" value="Genomic_DNA"/>
</dbReference>